<dbReference type="AlphaFoldDB" id="A0A3B0UMS6"/>
<dbReference type="EMBL" id="UOEV01000021">
    <property type="protein sequence ID" value="VAW32088.1"/>
    <property type="molecule type" value="Genomic_DNA"/>
</dbReference>
<accession>A0A3B0UMS6</accession>
<keyword evidence="1" id="KW-0472">Membrane</keyword>
<evidence type="ECO:0000313" key="2">
    <source>
        <dbReference type="EMBL" id="VAW32088.1"/>
    </source>
</evidence>
<keyword evidence="1" id="KW-1133">Transmembrane helix</keyword>
<gene>
    <name evidence="2" type="ORF">MNBD_CPR01-395</name>
</gene>
<dbReference type="Pfam" id="PF18895">
    <property type="entry name" value="T4SS_pilin"/>
    <property type="match status" value="1"/>
</dbReference>
<name>A0A3B0UMS6_9ZZZZ</name>
<organism evidence="2">
    <name type="scientific">hydrothermal vent metagenome</name>
    <dbReference type="NCBI Taxonomy" id="652676"/>
    <lineage>
        <taxon>unclassified sequences</taxon>
        <taxon>metagenomes</taxon>
        <taxon>ecological metagenomes</taxon>
    </lineage>
</organism>
<reference evidence="2" key="1">
    <citation type="submission" date="2018-06" db="EMBL/GenBank/DDBJ databases">
        <authorList>
            <person name="Zhirakovskaya E."/>
        </authorList>
    </citation>
    <scope>NUCLEOTIDE SEQUENCE</scope>
</reference>
<feature type="transmembrane region" description="Helical" evidence="1">
    <location>
        <begin position="80"/>
        <end position="101"/>
    </location>
</feature>
<proteinExistence type="predicted"/>
<dbReference type="InterPro" id="IPR043993">
    <property type="entry name" value="T4SS_pilin"/>
</dbReference>
<protein>
    <submittedName>
        <fullName evidence="2">Uncharacterized protein</fullName>
    </submittedName>
</protein>
<sequence length="123" mass="12740">MKKLITVITTTATLALPLLVVAQTSVSNLSQAGQFIIGIINGVLVPVLFAVAFIVFIWGAFQAFILGANDDTAKSKGKNLMLYGLIGFFVMVSVWGLVNILTGSVGLNNSGVNVPTSGVNIGG</sequence>
<keyword evidence="1" id="KW-0812">Transmembrane</keyword>
<evidence type="ECO:0000256" key="1">
    <source>
        <dbReference type="SAM" id="Phobius"/>
    </source>
</evidence>
<feature type="transmembrane region" description="Helical" evidence="1">
    <location>
        <begin position="32"/>
        <end position="59"/>
    </location>
</feature>